<dbReference type="InterPro" id="IPR054471">
    <property type="entry name" value="GPIID_WHD"/>
</dbReference>
<evidence type="ECO:0000313" key="7">
    <source>
        <dbReference type="Proteomes" id="UP000054321"/>
    </source>
</evidence>
<feature type="repeat" description="ANK" evidence="3">
    <location>
        <begin position="586"/>
        <end position="618"/>
    </location>
</feature>
<dbReference type="InterPro" id="IPR027417">
    <property type="entry name" value="P-loop_NTPase"/>
</dbReference>
<organism evidence="6 7">
    <name type="scientific">Oidiodendron maius (strain Zn)</name>
    <dbReference type="NCBI Taxonomy" id="913774"/>
    <lineage>
        <taxon>Eukaryota</taxon>
        <taxon>Fungi</taxon>
        <taxon>Dikarya</taxon>
        <taxon>Ascomycota</taxon>
        <taxon>Pezizomycotina</taxon>
        <taxon>Leotiomycetes</taxon>
        <taxon>Leotiomycetes incertae sedis</taxon>
        <taxon>Myxotrichaceae</taxon>
        <taxon>Oidiodendron</taxon>
    </lineage>
</organism>
<evidence type="ECO:0000259" key="4">
    <source>
        <dbReference type="Pfam" id="PF22939"/>
    </source>
</evidence>
<evidence type="ECO:0000256" key="1">
    <source>
        <dbReference type="ARBA" id="ARBA00022737"/>
    </source>
</evidence>
<dbReference type="OrthoDB" id="21416at2759"/>
<dbReference type="STRING" id="913774.A0A0C3GW24"/>
<dbReference type="PANTHER" id="PTHR24123:SF33">
    <property type="entry name" value="PROTEIN HOS4"/>
    <property type="match status" value="1"/>
</dbReference>
<dbReference type="InterPro" id="IPR002110">
    <property type="entry name" value="Ankyrin_rpt"/>
</dbReference>
<dbReference type="PROSITE" id="PS50297">
    <property type="entry name" value="ANK_REP_REGION"/>
    <property type="match status" value="5"/>
</dbReference>
<dbReference type="InterPro" id="IPR051165">
    <property type="entry name" value="Multifunctional_ANK_Repeat"/>
</dbReference>
<keyword evidence="1" id="KW-0677">Repeat</keyword>
<feature type="repeat" description="ANK" evidence="3">
    <location>
        <begin position="1743"/>
        <end position="1775"/>
    </location>
</feature>
<name>A0A0C3GW24_OIDMZ</name>
<dbReference type="Gene3D" id="1.25.40.20">
    <property type="entry name" value="Ankyrin repeat-containing domain"/>
    <property type="match status" value="9"/>
</dbReference>
<dbReference type="PANTHER" id="PTHR24123">
    <property type="entry name" value="ANKYRIN REPEAT-CONTAINING"/>
    <property type="match status" value="1"/>
</dbReference>
<accession>A0A0C3GW24</accession>
<dbReference type="InterPro" id="IPR056884">
    <property type="entry name" value="NPHP3-like_N"/>
</dbReference>
<gene>
    <name evidence="6" type="ORF">OIDMADRAFT_184502</name>
</gene>
<feature type="domain" description="Nephrocystin 3-like N-terminal" evidence="5">
    <location>
        <begin position="67"/>
        <end position="227"/>
    </location>
</feature>
<dbReference type="PRINTS" id="PR01415">
    <property type="entry name" value="ANKYRIN"/>
</dbReference>
<feature type="repeat" description="ANK" evidence="3">
    <location>
        <begin position="1486"/>
        <end position="1520"/>
    </location>
</feature>
<evidence type="ECO:0000259" key="5">
    <source>
        <dbReference type="Pfam" id="PF24883"/>
    </source>
</evidence>
<feature type="repeat" description="ANK" evidence="3">
    <location>
        <begin position="619"/>
        <end position="645"/>
    </location>
</feature>
<feature type="repeat" description="ANK" evidence="3">
    <location>
        <begin position="1219"/>
        <end position="1251"/>
    </location>
</feature>
<dbReference type="PROSITE" id="PS50088">
    <property type="entry name" value="ANK_REPEAT"/>
    <property type="match status" value="7"/>
</dbReference>
<dbReference type="InterPro" id="IPR036770">
    <property type="entry name" value="Ankyrin_rpt-contain_sf"/>
</dbReference>
<keyword evidence="2 3" id="KW-0040">ANK repeat</keyword>
<feature type="domain" description="GPI inositol-deacylase winged helix" evidence="4">
    <location>
        <begin position="347"/>
        <end position="421"/>
    </location>
</feature>
<dbReference type="Pfam" id="PF12796">
    <property type="entry name" value="Ank_2"/>
    <property type="match status" value="5"/>
</dbReference>
<dbReference type="SUPFAM" id="SSF48403">
    <property type="entry name" value="Ankyrin repeat"/>
    <property type="match status" value="5"/>
</dbReference>
<dbReference type="HOGENOM" id="CLU_001540_1_0_1"/>
<dbReference type="Pfam" id="PF22939">
    <property type="entry name" value="WHD_GPIID"/>
    <property type="match status" value="1"/>
</dbReference>
<dbReference type="Pfam" id="PF24883">
    <property type="entry name" value="NPHP3_N"/>
    <property type="match status" value="1"/>
</dbReference>
<keyword evidence="7" id="KW-1185">Reference proteome</keyword>
<reference evidence="7" key="2">
    <citation type="submission" date="2015-01" db="EMBL/GenBank/DDBJ databases">
        <title>Evolutionary Origins and Diversification of the Mycorrhizal Mutualists.</title>
        <authorList>
            <consortium name="DOE Joint Genome Institute"/>
            <consortium name="Mycorrhizal Genomics Consortium"/>
            <person name="Kohler A."/>
            <person name="Kuo A."/>
            <person name="Nagy L.G."/>
            <person name="Floudas D."/>
            <person name="Copeland A."/>
            <person name="Barry K.W."/>
            <person name="Cichocki N."/>
            <person name="Veneault-Fourrey C."/>
            <person name="LaButti K."/>
            <person name="Lindquist E.A."/>
            <person name="Lipzen A."/>
            <person name="Lundell T."/>
            <person name="Morin E."/>
            <person name="Murat C."/>
            <person name="Riley R."/>
            <person name="Ohm R."/>
            <person name="Sun H."/>
            <person name="Tunlid A."/>
            <person name="Henrissat B."/>
            <person name="Grigoriev I.V."/>
            <person name="Hibbett D.S."/>
            <person name="Martin F."/>
        </authorList>
    </citation>
    <scope>NUCLEOTIDE SEQUENCE [LARGE SCALE GENOMIC DNA]</scope>
    <source>
        <strain evidence="7">Zn</strain>
    </source>
</reference>
<dbReference type="Proteomes" id="UP000054321">
    <property type="component" value="Unassembled WGS sequence"/>
</dbReference>
<sequence length="1987" mass="220632">MNPRNRLLRRPNFPATSEEDEFVVVRKYDYKDVPQLPISTINSWLKPTVYAGEGSEYNKHRQAHYPGTGEWLEKTKEYVAWHESPDVGLLLVKGLPGMGKSVIASSIIGKCAGYENAKVVYFFFRQIIEANRYPRSLVIDWLSQLLPNSSLLTEILSGTIQDHPDISNVSLDSLWGILVETLKSCPRVYCVADALDEMDLTQIGFLDKLAELGQENSDRVKIFVTSRQSDEIECRLKDCLSIKLKLSRHRVDDDIDLYIRKRLSLLPREFLTEKAQQKIEESVRARSNGVFLYARLMLDKILQWLPKTLAQLDDELDRSPVGLDDLYSNILQEHCVRSGGTEEDQILVLQWVIHAIRPLRLLEIANIVSLRAGQKGIEMPQKDAKALVRSVCGPLLEIMGDETVQIFHHSLTEFLVDESRQIGPGCFPILRPAEAHRTIALTSIAYLSLDCFMEDWPGPVRQTSKMPSTLTDVGRTWQYNNDAWTERSDRYPLLNYVAGNWPRHVIKSTQEDLGLFTRLDGFLNPDSLAFSSWFNFFWLPLYNFARNEKSPRNFGPVFVAAYFSMTSYLKYLLKKRTYHDEKDDSLRRTPLSYAAENGHANAIELLLKSSANHTQYSSHGKAPIHYAAEKGHHLVIAALVAAGADPFTPLKAVDYNVTNYVRPLGMRGINPLELAIEAHHYEAVDILAMAIVEYNWPVSLQNSILKIAVDSGDPIIVKVLIRRANIDIRTLSPLLLLRATFGNGGVVRVLLENGADPNGIGPASGVFAHMAGDTTNITALHSCALTQNQTNSVGYETPNTLLEYGANIDALSSDGRTPLMFASNENPGLVQWLLSNGASVNMKDVTGSTALHYAFNEEIVDALLQGGADVNARDGKGRTAFMRHRFIAHRLIQAGIDINAQDDKGKSVLWHYNNPSRLPALIGLGVDPNIRNGKGKTALVHYAAKQLELDTEVVIDLINARADINVQDYQGRTALHFFSISCTDHAITYILGRSPDLSLKDLHGNSILHAACAHLSIASRRGVASNITMLTELKELTIKTLLDAGCDVRAINLDGDTPLHKAAASNYPAGPVFRLLKEAGADISTRNNGGLTALHYAATNISTHSLVQDWGDPSSNWYQRSERNLVSLLQTYSNVQFNLNTQTVEGSTPFHLASSTSEYHAYSLLVAGADVYAKCWQRRTSLHYAARARKSSVIGLIVKKIATNDKMKRTAFINARDRSGRTALMDAARAGLYDAVKWLLEAGADPHVVDKTGRNALHIAAEIGEEYQLMSLLDPVGMAVTDQTQIKDSSRPKSIPEWQNHGRSCLPVATINHMEPWRPLEVVELLLDAGIGQLVRDKNGLYPAHVAATSKSQHVFQRLIVGREPMFPFRDEDLDGFKTKDGFGILPRLWFKQNPVPMLRALQLAANARLSKPNLSYLPLVGLTEIWLLSEAARHGDIDLVCGLQSKGLSLTALDDGTTPLHQASKFGWFSIVSLAKSDVDTLDSNGLTPLMLACKSPYSNSRTIEALVLNGADVNAKMNYAGWRGYDREFYYTDLAAIHYLATADYFWQLSAIEVLLSTGANPNQLATPLGSALHVAAYGSYGRRHPLLPHGHRGFWKNEMLQILLRWNADLMVQNVDGHTPAALAGDDTQALKILLLHGAERPSIIPAAKSRNIEALRILVDPQHGLKPEEKDCLWEIIPAFLDTPFELVREVLDFLLENGASMSAENREPLVHIIISRNQRDFLSYFVSRGLDLNAVDNKGRTALMISATRGVDPMYADLLVAGSDVTIVDNEGKSVLHHLLDKPTKYMGESLLLKLLDAGAPTNTRDHNGNLPINLALRFLYISAASHFLDRGLDVLSPDPNGDGPLHLLLRALTYPDLEEQARRLILRLVKEVGADINARNIQGRTPIFSYISTPLGKISDMELFQELGANIFVVDNDGTNLCMAFAQTYKYVGHRQNELSVFEWLVEQGVDPLADNGEGKNALDVASAKGLTNLLDLFREK</sequence>
<dbReference type="InParanoid" id="A0A0C3GW24"/>
<dbReference type="Gene3D" id="3.40.50.300">
    <property type="entry name" value="P-loop containing nucleotide triphosphate hydrolases"/>
    <property type="match status" value="1"/>
</dbReference>
<evidence type="ECO:0000256" key="3">
    <source>
        <dbReference type="PROSITE-ProRule" id="PRU00023"/>
    </source>
</evidence>
<proteinExistence type="predicted"/>
<dbReference type="SMART" id="SM00248">
    <property type="entry name" value="ANK"/>
    <property type="match status" value="29"/>
</dbReference>
<feature type="repeat" description="ANK" evidence="3">
    <location>
        <begin position="846"/>
        <end position="875"/>
    </location>
</feature>
<protein>
    <submittedName>
        <fullName evidence="6">Uncharacterized protein</fullName>
    </submittedName>
</protein>
<dbReference type="SUPFAM" id="SSF52540">
    <property type="entry name" value="P-loop containing nucleoside triphosphate hydrolases"/>
    <property type="match status" value="1"/>
</dbReference>
<feature type="repeat" description="ANK" evidence="3">
    <location>
        <begin position="1054"/>
        <end position="1088"/>
    </location>
</feature>
<reference evidence="6 7" key="1">
    <citation type="submission" date="2014-04" db="EMBL/GenBank/DDBJ databases">
        <authorList>
            <consortium name="DOE Joint Genome Institute"/>
            <person name="Kuo A."/>
            <person name="Martino E."/>
            <person name="Perotto S."/>
            <person name="Kohler A."/>
            <person name="Nagy L.G."/>
            <person name="Floudas D."/>
            <person name="Copeland A."/>
            <person name="Barry K.W."/>
            <person name="Cichocki N."/>
            <person name="Veneault-Fourrey C."/>
            <person name="LaButti K."/>
            <person name="Lindquist E.A."/>
            <person name="Lipzen A."/>
            <person name="Lundell T."/>
            <person name="Morin E."/>
            <person name="Murat C."/>
            <person name="Sun H."/>
            <person name="Tunlid A."/>
            <person name="Henrissat B."/>
            <person name="Grigoriev I.V."/>
            <person name="Hibbett D.S."/>
            <person name="Martin F."/>
            <person name="Nordberg H.P."/>
            <person name="Cantor M.N."/>
            <person name="Hua S.X."/>
        </authorList>
    </citation>
    <scope>NUCLEOTIDE SEQUENCE [LARGE SCALE GENOMIC DNA]</scope>
    <source>
        <strain evidence="6 7">Zn</strain>
    </source>
</reference>
<dbReference type="EMBL" id="KN832890">
    <property type="protein sequence ID" value="KIM94511.1"/>
    <property type="molecule type" value="Genomic_DNA"/>
</dbReference>
<evidence type="ECO:0000256" key="2">
    <source>
        <dbReference type="ARBA" id="ARBA00023043"/>
    </source>
</evidence>
<evidence type="ECO:0000313" key="6">
    <source>
        <dbReference type="EMBL" id="KIM94511.1"/>
    </source>
</evidence>